<dbReference type="Proteomes" id="UP000824023">
    <property type="component" value="Unassembled WGS sequence"/>
</dbReference>
<comment type="similarity">
    <text evidence="1">Belongs to the glycosyl hydrolase 57 family.</text>
</comment>
<dbReference type="AlphaFoldDB" id="A0A9D2A5V5"/>
<protein>
    <submittedName>
        <fullName evidence="5">Glycoside hydrolase family 57 protein</fullName>
    </submittedName>
</protein>
<dbReference type="PANTHER" id="PTHR36306:SF1">
    <property type="entry name" value="ALPHA-AMYLASE-RELATED"/>
    <property type="match status" value="1"/>
</dbReference>
<evidence type="ECO:0000313" key="6">
    <source>
        <dbReference type="Proteomes" id="UP000824023"/>
    </source>
</evidence>
<dbReference type="Pfam" id="PF03065">
    <property type="entry name" value="Glyco_hydro_57"/>
    <property type="match status" value="1"/>
</dbReference>
<evidence type="ECO:0000256" key="3">
    <source>
        <dbReference type="SAM" id="MobiDB-lite"/>
    </source>
</evidence>
<dbReference type="PANTHER" id="PTHR36306">
    <property type="entry name" value="ALPHA-AMYLASE-RELATED-RELATED"/>
    <property type="match status" value="1"/>
</dbReference>
<comment type="caution">
    <text evidence="5">The sequence shown here is derived from an EMBL/GenBank/DDBJ whole genome shotgun (WGS) entry which is preliminary data.</text>
</comment>
<organism evidence="5 6">
    <name type="scientific">Candidatus Bacteroides merdipullorum</name>
    <dbReference type="NCBI Taxonomy" id="2838474"/>
    <lineage>
        <taxon>Bacteria</taxon>
        <taxon>Pseudomonadati</taxon>
        <taxon>Bacteroidota</taxon>
        <taxon>Bacteroidia</taxon>
        <taxon>Bacteroidales</taxon>
        <taxon>Bacteroidaceae</taxon>
        <taxon>Bacteroides</taxon>
    </lineage>
</organism>
<evidence type="ECO:0000259" key="4">
    <source>
        <dbReference type="Pfam" id="PF03065"/>
    </source>
</evidence>
<dbReference type="InterPro" id="IPR011330">
    <property type="entry name" value="Glyco_hydro/deAcase_b/a-brl"/>
</dbReference>
<feature type="compositionally biased region" description="Basic residues" evidence="3">
    <location>
        <begin position="436"/>
        <end position="448"/>
    </location>
</feature>
<reference evidence="5" key="1">
    <citation type="journal article" date="2021" name="PeerJ">
        <title>Extensive microbial diversity within the chicken gut microbiome revealed by metagenomics and culture.</title>
        <authorList>
            <person name="Gilroy R."/>
            <person name="Ravi A."/>
            <person name="Getino M."/>
            <person name="Pursley I."/>
            <person name="Horton D.L."/>
            <person name="Alikhan N.F."/>
            <person name="Baker D."/>
            <person name="Gharbi K."/>
            <person name="Hall N."/>
            <person name="Watson M."/>
            <person name="Adriaenssens E.M."/>
            <person name="Foster-Nyarko E."/>
            <person name="Jarju S."/>
            <person name="Secka A."/>
            <person name="Antonio M."/>
            <person name="Oren A."/>
            <person name="Chaudhuri R.R."/>
            <person name="La Ragione R."/>
            <person name="Hildebrand F."/>
            <person name="Pallen M.J."/>
        </authorList>
    </citation>
    <scope>NUCLEOTIDE SEQUENCE</scope>
    <source>
        <strain evidence="5">ChiHjej12B11-24981</strain>
    </source>
</reference>
<proteinExistence type="inferred from homology"/>
<reference evidence="5" key="2">
    <citation type="submission" date="2021-04" db="EMBL/GenBank/DDBJ databases">
        <authorList>
            <person name="Gilroy R."/>
        </authorList>
    </citation>
    <scope>NUCLEOTIDE SEQUENCE</scope>
    <source>
        <strain evidence="5">ChiHjej12B11-24981</strain>
    </source>
</reference>
<gene>
    <name evidence="5" type="ORF">H9819_06435</name>
</gene>
<dbReference type="EMBL" id="DXCK01000090">
    <property type="protein sequence ID" value="HIZ01874.1"/>
    <property type="molecule type" value="Genomic_DNA"/>
</dbReference>
<name>A0A9D2A5V5_9BACE</name>
<dbReference type="GO" id="GO:0005975">
    <property type="term" value="P:carbohydrate metabolic process"/>
    <property type="evidence" value="ECO:0007669"/>
    <property type="project" value="InterPro"/>
</dbReference>
<evidence type="ECO:0000313" key="5">
    <source>
        <dbReference type="EMBL" id="HIZ01874.1"/>
    </source>
</evidence>
<evidence type="ECO:0000256" key="2">
    <source>
        <dbReference type="ARBA" id="ARBA00023277"/>
    </source>
</evidence>
<dbReference type="GO" id="GO:0016787">
    <property type="term" value="F:hydrolase activity"/>
    <property type="evidence" value="ECO:0007669"/>
    <property type="project" value="UniProtKB-KW"/>
</dbReference>
<keyword evidence="2" id="KW-0119">Carbohydrate metabolism</keyword>
<dbReference type="Gene3D" id="3.20.110.20">
    <property type="match status" value="1"/>
</dbReference>
<feature type="domain" description="Glycoside hydrolase family 57 N-terminal" evidence="4">
    <location>
        <begin position="6"/>
        <end position="290"/>
    </location>
</feature>
<dbReference type="InterPro" id="IPR004300">
    <property type="entry name" value="Glyco_hydro_57_N"/>
</dbReference>
<sequence length="448" mass="51150">MRTICLYFEIHQIIHLKRYRFFDIGNDHYYYDDYANEAGMNDVAERSYIPALNTLIDMVKKSEGAFKVALSISGVALEQLEIHAPAVIDLLHQLNDTGCCEFLAEPYSHGLSSLVNEDCFKEEVMRQAAKMKQMFGKAPKVFRNSSLIYSDEIGAMVASMGFKGMLTEGAKHVLGWKSPHYVYHCNMNPNLKLLLRDYKLSDDISLRFSNSEWNEFPLFADRYIGWIDSMPQEEQVINIFMELSALGIAQPLSSNILEFIKALPICAKEKGITFSTPSEVIAKLKSVSQLDVPDPMSWLDEERDTSCLLGNVMQREAFNKLYSVAERIHLCDDRRIKQDWDYLQASNNFRFMTTKNSGVGLNRGIYESPYDAFTNYMNILGDFIGRVNSLYPVDVDNEELNPLLTTIRNQGIEIEELRKKLEKAEAKLKKEEKAAAPKRKAATKKTEA</sequence>
<evidence type="ECO:0000256" key="1">
    <source>
        <dbReference type="ARBA" id="ARBA00006821"/>
    </source>
</evidence>
<dbReference type="InterPro" id="IPR052046">
    <property type="entry name" value="GH57_Enzymes"/>
</dbReference>
<accession>A0A9D2A5V5</accession>
<dbReference type="SUPFAM" id="SSF88713">
    <property type="entry name" value="Glycoside hydrolase/deacetylase"/>
    <property type="match status" value="1"/>
</dbReference>
<keyword evidence="5" id="KW-0378">Hydrolase</keyword>
<feature type="region of interest" description="Disordered" evidence="3">
    <location>
        <begin position="428"/>
        <end position="448"/>
    </location>
</feature>
<dbReference type="CDD" id="cd10795">
    <property type="entry name" value="GH57N_MJA1_like"/>
    <property type="match status" value="1"/>
</dbReference>